<dbReference type="CDD" id="cd01876">
    <property type="entry name" value="YihA_EngB"/>
    <property type="match status" value="1"/>
</dbReference>
<evidence type="ECO:0000256" key="6">
    <source>
        <dbReference type="ARBA" id="ARBA00022842"/>
    </source>
</evidence>
<dbReference type="KEGG" id="nti:DNFV4_04588"/>
<dbReference type="PROSITE" id="PS51706">
    <property type="entry name" value="G_ENGB"/>
    <property type="match status" value="1"/>
</dbReference>
<evidence type="ECO:0000256" key="1">
    <source>
        <dbReference type="ARBA" id="ARBA00001946"/>
    </source>
</evidence>
<dbReference type="Gene3D" id="3.40.50.300">
    <property type="entry name" value="P-loop containing nucleotide triphosphate hydrolases"/>
    <property type="match status" value="1"/>
</dbReference>
<dbReference type="PANTHER" id="PTHR11649">
    <property type="entry name" value="MSS1/TRME-RELATED GTP-BINDING PROTEIN"/>
    <property type="match status" value="1"/>
</dbReference>
<keyword evidence="9 10" id="KW-0131">Cell cycle</keyword>
<evidence type="ECO:0000256" key="5">
    <source>
        <dbReference type="ARBA" id="ARBA00022741"/>
    </source>
</evidence>
<dbReference type="InterPro" id="IPR006073">
    <property type="entry name" value="GTP-bd"/>
</dbReference>
<protein>
    <recommendedName>
        <fullName evidence="10">Probable GTP-binding protein EngB</fullName>
    </recommendedName>
</protein>
<gene>
    <name evidence="10" type="primary">engB</name>
    <name evidence="12" type="ORF">DNFV4_04588</name>
</gene>
<feature type="domain" description="EngB-type G" evidence="11">
    <location>
        <begin position="22"/>
        <end position="200"/>
    </location>
</feature>
<dbReference type="InterPro" id="IPR019987">
    <property type="entry name" value="GTP-bd_ribosome_bio_YsxC"/>
</dbReference>
<dbReference type="Proteomes" id="UP001179121">
    <property type="component" value="Chromosome"/>
</dbReference>
<comment type="function">
    <text evidence="10">Necessary for normal cell division and for the maintenance of normal septation.</text>
</comment>
<dbReference type="InterPro" id="IPR027417">
    <property type="entry name" value="P-loop_NTPase"/>
</dbReference>
<dbReference type="InterPro" id="IPR005225">
    <property type="entry name" value="Small_GTP-bd"/>
</dbReference>
<dbReference type="GO" id="GO:0005525">
    <property type="term" value="F:GTP binding"/>
    <property type="evidence" value="ECO:0007669"/>
    <property type="project" value="UniProtKB-UniRule"/>
</dbReference>
<dbReference type="NCBIfam" id="TIGR00231">
    <property type="entry name" value="small_GTP"/>
    <property type="match status" value="1"/>
</dbReference>
<dbReference type="AlphaFoldDB" id="A0AA86TG01"/>
<dbReference type="RefSeq" id="WP_289271553.1">
    <property type="nucleotide sequence ID" value="NZ_OX365700.1"/>
</dbReference>
<dbReference type="PANTHER" id="PTHR11649:SF13">
    <property type="entry name" value="ENGB-TYPE G DOMAIN-CONTAINING PROTEIN"/>
    <property type="match status" value="1"/>
</dbReference>
<accession>A0AA86TG01</accession>
<proteinExistence type="inferred from homology"/>
<dbReference type="NCBIfam" id="TIGR03598">
    <property type="entry name" value="GTPase_YsxC"/>
    <property type="match status" value="1"/>
</dbReference>
<dbReference type="EMBL" id="OX365700">
    <property type="protein sequence ID" value="CAI4034144.1"/>
    <property type="molecule type" value="Genomic_DNA"/>
</dbReference>
<dbReference type="GO" id="GO:0046872">
    <property type="term" value="F:metal ion binding"/>
    <property type="evidence" value="ECO:0007669"/>
    <property type="project" value="UniProtKB-KW"/>
</dbReference>
<evidence type="ECO:0000313" key="13">
    <source>
        <dbReference type="Proteomes" id="UP001179121"/>
    </source>
</evidence>
<dbReference type="SUPFAM" id="SSF52540">
    <property type="entry name" value="P-loop containing nucleoside triphosphate hydrolases"/>
    <property type="match status" value="1"/>
</dbReference>
<evidence type="ECO:0000256" key="10">
    <source>
        <dbReference type="HAMAP-Rule" id="MF_00321"/>
    </source>
</evidence>
<keyword evidence="6" id="KW-0460">Magnesium</keyword>
<evidence type="ECO:0000256" key="7">
    <source>
        <dbReference type="ARBA" id="ARBA00023134"/>
    </source>
</evidence>
<dbReference type="HAMAP" id="MF_00321">
    <property type="entry name" value="GTPase_EngB"/>
    <property type="match status" value="1"/>
</dbReference>
<evidence type="ECO:0000256" key="4">
    <source>
        <dbReference type="ARBA" id="ARBA00022723"/>
    </source>
</evidence>
<keyword evidence="8 10" id="KW-0717">Septation</keyword>
<evidence type="ECO:0000256" key="2">
    <source>
        <dbReference type="ARBA" id="ARBA00009638"/>
    </source>
</evidence>
<keyword evidence="13" id="KW-1185">Reference proteome</keyword>
<name>A0AA86TG01_9BACT</name>
<dbReference type="GO" id="GO:0005829">
    <property type="term" value="C:cytosol"/>
    <property type="evidence" value="ECO:0007669"/>
    <property type="project" value="TreeGrafter"/>
</dbReference>
<keyword evidence="3 10" id="KW-0132">Cell division</keyword>
<dbReference type="Pfam" id="PF01926">
    <property type="entry name" value="MMR_HSR1"/>
    <property type="match status" value="1"/>
</dbReference>
<comment type="similarity">
    <text evidence="2 10">Belongs to the TRAFAC class TrmE-Era-EngA-EngB-Septin-like GTPase superfamily. EngB GTPase family.</text>
</comment>
<organism evidence="12 13">
    <name type="scientific">Nitrospira tepida</name>
    <dbReference type="NCBI Taxonomy" id="2973512"/>
    <lineage>
        <taxon>Bacteria</taxon>
        <taxon>Pseudomonadati</taxon>
        <taxon>Nitrospirota</taxon>
        <taxon>Nitrospiria</taxon>
        <taxon>Nitrospirales</taxon>
        <taxon>Nitrospiraceae</taxon>
        <taxon>Nitrospira</taxon>
    </lineage>
</organism>
<reference evidence="12" key="1">
    <citation type="submission" date="2022-10" db="EMBL/GenBank/DDBJ databases">
        <authorList>
            <person name="Koch H."/>
        </authorList>
    </citation>
    <scope>NUCLEOTIDE SEQUENCE</scope>
    <source>
        <strain evidence="12">DNF</strain>
    </source>
</reference>
<dbReference type="GO" id="GO:0000917">
    <property type="term" value="P:division septum assembly"/>
    <property type="evidence" value="ECO:0007669"/>
    <property type="project" value="UniProtKB-KW"/>
</dbReference>
<keyword evidence="5 10" id="KW-0547">Nucleotide-binding</keyword>
<evidence type="ECO:0000313" key="12">
    <source>
        <dbReference type="EMBL" id="CAI4034144.1"/>
    </source>
</evidence>
<evidence type="ECO:0000256" key="3">
    <source>
        <dbReference type="ARBA" id="ARBA00022618"/>
    </source>
</evidence>
<sequence>MRIVGAEFTRSCVAPEQFPPDRGIEFAIVGRSNVGKSSLINRLVQQKGLAHVSRTPGKTQAVNFFDLRTNDRALSPFRLVDLPGYGYARVSKALRAQWGPLIQRYLCERRSLACVLFLIDARGSEPTDVATFEWLRSLKLPVIVVMTKSDKLGRGERRACEETVRETFLLTEADPVIQWSSVTGEGRDRLWQAIREAVRT</sequence>
<keyword evidence="4" id="KW-0479">Metal-binding</keyword>
<evidence type="ECO:0000256" key="8">
    <source>
        <dbReference type="ARBA" id="ARBA00023210"/>
    </source>
</evidence>
<evidence type="ECO:0000259" key="11">
    <source>
        <dbReference type="PROSITE" id="PS51706"/>
    </source>
</evidence>
<keyword evidence="7 10" id="KW-0342">GTP-binding</keyword>
<comment type="cofactor">
    <cofactor evidence="1">
        <name>Mg(2+)</name>
        <dbReference type="ChEBI" id="CHEBI:18420"/>
    </cofactor>
</comment>
<evidence type="ECO:0000256" key="9">
    <source>
        <dbReference type="ARBA" id="ARBA00023306"/>
    </source>
</evidence>
<dbReference type="InterPro" id="IPR030393">
    <property type="entry name" value="G_ENGB_dom"/>
</dbReference>